<keyword evidence="2" id="KW-1185">Reference proteome</keyword>
<protein>
    <submittedName>
        <fullName evidence="1">Uncharacterized protein</fullName>
    </submittedName>
</protein>
<comment type="caution">
    <text evidence="1">The sequence shown here is derived from an EMBL/GenBank/DDBJ whole genome shotgun (WGS) entry which is preliminary data.</text>
</comment>
<sequence>MSGETDSIWNEELGEVEDVGWSFTGRIDLPQPEGVWSDQQAKKQWSLNFQIEAESICKKTWVHVMDQGIPQSNAIPLDDAAQQ</sequence>
<dbReference type="RefSeq" id="WP_077569176.1">
    <property type="nucleotide sequence ID" value="NZ_MRVI01000002.1"/>
</dbReference>
<evidence type="ECO:0000313" key="1">
    <source>
        <dbReference type="EMBL" id="OOC58246.1"/>
    </source>
</evidence>
<dbReference type="Proteomes" id="UP000189059">
    <property type="component" value="Unassembled WGS sequence"/>
</dbReference>
<proteinExistence type="predicted"/>
<accession>A0ABX3JNC0</accession>
<evidence type="ECO:0000313" key="2">
    <source>
        <dbReference type="Proteomes" id="UP000189059"/>
    </source>
</evidence>
<name>A0ABX3JNC0_9BACL</name>
<gene>
    <name evidence="1" type="ORF">BBD40_21115</name>
</gene>
<reference evidence="1 2" key="1">
    <citation type="submission" date="2016-12" db="EMBL/GenBank/DDBJ databases">
        <title>Genome sequencing and description of Paenibacillus sp. nov. from high altitude lake in the Indian Trans- Himalayas.</title>
        <authorList>
            <person name="Kiran S."/>
            <person name="Swarnkar M.K."/>
            <person name="Rana A."/>
            <person name="Tewari R."/>
            <person name="Gulati A."/>
        </authorList>
    </citation>
    <scope>NUCLEOTIDE SEQUENCE [LARGE SCALE GENOMIC DNA]</scope>
    <source>
        <strain evidence="1 2">IHBB 9951</strain>
    </source>
</reference>
<organism evidence="1 2">
    <name type="scientific">Paenibacillus ihbetae</name>
    <dbReference type="NCBI Taxonomy" id="1870820"/>
    <lineage>
        <taxon>Bacteria</taxon>
        <taxon>Bacillati</taxon>
        <taxon>Bacillota</taxon>
        <taxon>Bacilli</taxon>
        <taxon>Bacillales</taxon>
        <taxon>Paenibacillaceae</taxon>
        <taxon>Paenibacillus</taxon>
    </lineage>
</organism>
<dbReference type="EMBL" id="MRVI01000002">
    <property type="protein sequence ID" value="OOC58246.1"/>
    <property type="molecule type" value="Genomic_DNA"/>
</dbReference>